<evidence type="ECO:0000256" key="4">
    <source>
        <dbReference type="PROSITE-ProRule" id="PRU00433"/>
    </source>
</evidence>
<proteinExistence type="predicted"/>
<protein>
    <submittedName>
        <fullName evidence="6">Cbb3-type cytochrome c oxidase subunit III</fullName>
    </submittedName>
</protein>
<name>A0A2T6BCK9_9RHOB</name>
<accession>A0A2T6BCK9</accession>
<dbReference type="GO" id="GO:0046872">
    <property type="term" value="F:metal ion binding"/>
    <property type="evidence" value="ECO:0007669"/>
    <property type="project" value="UniProtKB-KW"/>
</dbReference>
<evidence type="ECO:0000256" key="1">
    <source>
        <dbReference type="ARBA" id="ARBA00022617"/>
    </source>
</evidence>
<dbReference type="PROSITE" id="PS51007">
    <property type="entry name" value="CYTC"/>
    <property type="match status" value="1"/>
</dbReference>
<dbReference type="EMBL" id="QBKS01000003">
    <property type="protein sequence ID" value="PTX53808.1"/>
    <property type="molecule type" value="Genomic_DNA"/>
</dbReference>
<gene>
    <name evidence="6" type="ORF">C8N43_3851</name>
</gene>
<dbReference type="GO" id="GO:0020037">
    <property type="term" value="F:heme binding"/>
    <property type="evidence" value="ECO:0007669"/>
    <property type="project" value="InterPro"/>
</dbReference>
<dbReference type="OrthoDB" id="335174at2"/>
<sequence>MQFRNLVIAGIGAAVLTSCTQASTRRDVSISRGKTVYAKECAQCHGARGEGGGPASLGLGLPPPDLVGLRARNDGYFPREFVRRFVLGLLETDDPMAAMPEFGTTGFRHVYPDGGFEGKGVEADLEALLDYLETVQE</sequence>
<dbReference type="RefSeq" id="WP_107847483.1">
    <property type="nucleotide sequence ID" value="NZ_QBKS01000003.1"/>
</dbReference>
<dbReference type="InterPro" id="IPR036909">
    <property type="entry name" value="Cyt_c-like_dom_sf"/>
</dbReference>
<evidence type="ECO:0000256" key="3">
    <source>
        <dbReference type="ARBA" id="ARBA00023004"/>
    </source>
</evidence>
<dbReference type="Pfam" id="PF00034">
    <property type="entry name" value="Cytochrom_C"/>
    <property type="match status" value="1"/>
</dbReference>
<keyword evidence="2 4" id="KW-0479">Metal-binding</keyword>
<dbReference type="AlphaFoldDB" id="A0A2T6BCK9"/>
<dbReference type="Proteomes" id="UP000243978">
    <property type="component" value="Unassembled WGS sequence"/>
</dbReference>
<dbReference type="GO" id="GO:0009055">
    <property type="term" value="F:electron transfer activity"/>
    <property type="evidence" value="ECO:0007669"/>
    <property type="project" value="InterPro"/>
</dbReference>
<keyword evidence="1 4" id="KW-0349">Heme</keyword>
<evidence type="ECO:0000313" key="6">
    <source>
        <dbReference type="EMBL" id="PTX53808.1"/>
    </source>
</evidence>
<evidence type="ECO:0000256" key="2">
    <source>
        <dbReference type="ARBA" id="ARBA00022723"/>
    </source>
</evidence>
<organism evidence="6 7">
    <name type="scientific">Litoreibacter ponti</name>
    <dbReference type="NCBI Taxonomy" id="1510457"/>
    <lineage>
        <taxon>Bacteria</taxon>
        <taxon>Pseudomonadati</taxon>
        <taxon>Pseudomonadota</taxon>
        <taxon>Alphaproteobacteria</taxon>
        <taxon>Rhodobacterales</taxon>
        <taxon>Roseobacteraceae</taxon>
        <taxon>Litoreibacter</taxon>
    </lineage>
</organism>
<evidence type="ECO:0000313" key="7">
    <source>
        <dbReference type="Proteomes" id="UP000243978"/>
    </source>
</evidence>
<evidence type="ECO:0000259" key="5">
    <source>
        <dbReference type="PROSITE" id="PS51007"/>
    </source>
</evidence>
<dbReference type="SUPFAM" id="SSF46626">
    <property type="entry name" value="Cytochrome c"/>
    <property type="match status" value="1"/>
</dbReference>
<dbReference type="PROSITE" id="PS51257">
    <property type="entry name" value="PROKAR_LIPOPROTEIN"/>
    <property type="match status" value="1"/>
</dbReference>
<dbReference type="InterPro" id="IPR009056">
    <property type="entry name" value="Cyt_c-like_dom"/>
</dbReference>
<reference evidence="6 7" key="1">
    <citation type="submission" date="2018-04" db="EMBL/GenBank/DDBJ databases">
        <title>Genomic Encyclopedia of Archaeal and Bacterial Type Strains, Phase II (KMG-II): from individual species to whole genera.</title>
        <authorList>
            <person name="Goeker M."/>
        </authorList>
    </citation>
    <scope>NUCLEOTIDE SEQUENCE [LARGE SCALE GENOMIC DNA]</scope>
    <source>
        <strain evidence="6 7">DSM 100977</strain>
    </source>
</reference>
<keyword evidence="7" id="KW-1185">Reference proteome</keyword>
<keyword evidence="3 4" id="KW-0408">Iron</keyword>
<feature type="domain" description="Cytochrome c" evidence="5">
    <location>
        <begin position="28"/>
        <end position="136"/>
    </location>
</feature>
<comment type="caution">
    <text evidence="6">The sequence shown here is derived from an EMBL/GenBank/DDBJ whole genome shotgun (WGS) entry which is preliminary data.</text>
</comment>
<dbReference type="Gene3D" id="1.10.760.10">
    <property type="entry name" value="Cytochrome c-like domain"/>
    <property type="match status" value="1"/>
</dbReference>